<dbReference type="GO" id="GO:0003899">
    <property type="term" value="F:DNA-directed RNA polymerase activity"/>
    <property type="evidence" value="ECO:0007669"/>
    <property type="project" value="UniProtKB-EC"/>
</dbReference>
<keyword evidence="7" id="KW-1185">Reference proteome</keyword>
<comment type="caution">
    <text evidence="6">The sequence shown here is derived from an EMBL/GenBank/DDBJ whole genome shotgun (WGS) entry which is preliminary data.</text>
</comment>
<dbReference type="RefSeq" id="WP_320378815.1">
    <property type="nucleotide sequence ID" value="NZ_JAWDIQ010000001.1"/>
</dbReference>
<organism evidence="6 7">
    <name type="scientific">Paracerasibacillus soli</name>
    <dbReference type="NCBI Taxonomy" id="480284"/>
    <lineage>
        <taxon>Bacteria</taxon>
        <taxon>Bacillati</taxon>
        <taxon>Bacillota</taxon>
        <taxon>Bacilli</taxon>
        <taxon>Bacillales</taxon>
        <taxon>Bacillaceae</taxon>
        <taxon>Paracerasibacillus</taxon>
    </lineage>
</organism>
<keyword evidence="2 5" id="KW-0808">Transferase</keyword>
<keyword evidence="4 5" id="KW-0804">Transcription</keyword>
<dbReference type="EC" id="2.7.7.6" evidence="5"/>
<comment type="subunit">
    <text evidence="5">RNAP is composed of a core of 2 alpha, a beta and a beta' subunit. The core is associated with a delta subunit, and at least one of epsilon or omega. When a sigma factor is associated with the core the holoenzyme is formed, which can initiate transcription.</text>
</comment>
<comment type="catalytic activity">
    <reaction evidence="5">
        <text>RNA(n) + a ribonucleoside 5'-triphosphate = RNA(n+1) + diphosphate</text>
        <dbReference type="Rhea" id="RHEA:21248"/>
        <dbReference type="Rhea" id="RHEA-COMP:14527"/>
        <dbReference type="Rhea" id="RHEA-COMP:17342"/>
        <dbReference type="ChEBI" id="CHEBI:33019"/>
        <dbReference type="ChEBI" id="CHEBI:61557"/>
        <dbReference type="ChEBI" id="CHEBI:140395"/>
        <dbReference type="EC" id="2.7.7.6"/>
    </reaction>
</comment>
<gene>
    <name evidence="5" type="primary">rpoY</name>
    <name evidence="6" type="ORF">RWD45_04820</name>
</gene>
<protein>
    <recommendedName>
        <fullName evidence="5">DNA-directed RNA polymerase subunit epsilon</fullName>
        <shortName evidence="5">RNAP epsilon subunit</shortName>
        <ecNumber evidence="5">2.7.7.6</ecNumber>
    </recommendedName>
    <alternativeName>
        <fullName evidence="5">RNA polymerase epsilon subunit</fullName>
    </alternativeName>
    <alternativeName>
        <fullName evidence="5">Transcriptase subunit epsilon</fullName>
    </alternativeName>
</protein>
<keyword evidence="1 5" id="KW-0240">DNA-directed RNA polymerase</keyword>
<dbReference type="Gene3D" id="3.10.20.730">
    <property type="entry name" value="RNAP, epsilon subunit-like"/>
    <property type="match status" value="1"/>
</dbReference>
<dbReference type="EMBL" id="JAWDIQ010000001">
    <property type="protein sequence ID" value="MDY0408052.1"/>
    <property type="molecule type" value="Genomic_DNA"/>
</dbReference>
<evidence type="ECO:0000256" key="1">
    <source>
        <dbReference type="ARBA" id="ARBA00022478"/>
    </source>
</evidence>
<sequence length="69" mass="8322">MIYKVLYQENQSEIPVRERTHAIYVEAESERDVRNKLADRPYNIEFIQPLDEAHLAYEKQSEHFKLESI</sequence>
<name>A0ABU5CNW8_9BACI</name>
<accession>A0ABU5CNW8</accession>
<dbReference type="HAMAP" id="MF_01553">
    <property type="entry name" value="RNApol_bact_RpoY"/>
    <property type="match status" value="1"/>
</dbReference>
<reference evidence="6 7" key="1">
    <citation type="submission" date="2023-10" db="EMBL/GenBank/DDBJ databases">
        <title>Virgibacillus soli CC-YMP-6 genome.</title>
        <authorList>
            <person name="Miliotis G."/>
            <person name="Sengupta P."/>
            <person name="Hameed A."/>
            <person name="Chuvochina M."/>
            <person name="Mcdonagh F."/>
            <person name="Simpson A.C."/>
            <person name="Singh N.K."/>
            <person name="Rekha P.D."/>
            <person name="Raman K."/>
            <person name="Hugenholtz P."/>
            <person name="Venkateswaran K."/>
        </authorList>
    </citation>
    <scope>NUCLEOTIDE SEQUENCE [LARGE SCALE GENOMIC DNA]</scope>
    <source>
        <strain evidence="6 7">CC-YMP-6</strain>
    </source>
</reference>
<dbReference type="Pfam" id="PF07288">
    <property type="entry name" value="RpoY"/>
    <property type="match status" value="1"/>
</dbReference>
<dbReference type="NCBIfam" id="NF010188">
    <property type="entry name" value="PRK13667.1"/>
    <property type="match status" value="1"/>
</dbReference>
<evidence type="ECO:0000256" key="5">
    <source>
        <dbReference type="HAMAP-Rule" id="MF_01553"/>
    </source>
</evidence>
<comment type="similarity">
    <text evidence="5">Belongs to the RNA polymerase subunit epsilon family.</text>
</comment>
<evidence type="ECO:0000256" key="3">
    <source>
        <dbReference type="ARBA" id="ARBA00022695"/>
    </source>
</evidence>
<dbReference type="Proteomes" id="UP001275315">
    <property type="component" value="Unassembled WGS sequence"/>
</dbReference>
<evidence type="ECO:0000313" key="6">
    <source>
        <dbReference type="EMBL" id="MDY0408052.1"/>
    </source>
</evidence>
<proteinExistence type="inferred from homology"/>
<dbReference type="GO" id="GO:0000428">
    <property type="term" value="C:DNA-directed RNA polymerase complex"/>
    <property type="evidence" value="ECO:0007669"/>
    <property type="project" value="UniProtKB-KW"/>
</dbReference>
<evidence type="ECO:0000256" key="4">
    <source>
        <dbReference type="ARBA" id="ARBA00023163"/>
    </source>
</evidence>
<comment type="function">
    <text evidence="5">A non-essential component of RNA polymerase (RNAP).</text>
</comment>
<evidence type="ECO:0000313" key="7">
    <source>
        <dbReference type="Proteomes" id="UP001275315"/>
    </source>
</evidence>
<keyword evidence="3 5" id="KW-0548">Nucleotidyltransferase</keyword>
<dbReference type="InterPro" id="IPR009907">
    <property type="entry name" value="RpoY"/>
</dbReference>
<evidence type="ECO:0000256" key="2">
    <source>
        <dbReference type="ARBA" id="ARBA00022679"/>
    </source>
</evidence>